<accession>A0ABX5ZFH0</accession>
<evidence type="ECO:0000259" key="6">
    <source>
        <dbReference type="PROSITE" id="PS51935"/>
    </source>
</evidence>
<dbReference type="SUPFAM" id="SSF47090">
    <property type="entry name" value="PGBD-like"/>
    <property type="match status" value="2"/>
</dbReference>
<dbReference type="InterPro" id="IPR051794">
    <property type="entry name" value="PG_Endopeptidase_C40"/>
</dbReference>
<keyword evidence="3" id="KW-0378">Hydrolase</keyword>
<evidence type="ECO:0000256" key="5">
    <source>
        <dbReference type="SAM" id="MobiDB-lite"/>
    </source>
</evidence>
<evidence type="ECO:0000256" key="1">
    <source>
        <dbReference type="ARBA" id="ARBA00007074"/>
    </source>
</evidence>
<evidence type="ECO:0000256" key="2">
    <source>
        <dbReference type="ARBA" id="ARBA00022670"/>
    </source>
</evidence>
<dbReference type="Pfam" id="PF01471">
    <property type="entry name" value="PG_binding_1"/>
    <property type="match status" value="2"/>
</dbReference>
<dbReference type="PANTHER" id="PTHR47359">
    <property type="entry name" value="PEPTIDOGLYCAN DL-ENDOPEPTIDASE CWLO"/>
    <property type="match status" value="1"/>
</dbReference>
<dbReference type="Proteomes" id="UP000323565">
    <property type="component" value="Chromosome"/>
</dbReference>
<keyword evidence="2" id="KW-0645">Protease</keyword>
<dbReference type="Gene3D" id="3.90.1720.10">
    <property type="entry name" value="endopeptidase domain like (from Nostoc punctiforme)"/>
    <property type="match status" value="1"/>
</dbReference>
<feature type="domain" description="NlpC/P60" evidence="6">
    <location>
        <begin position="246"/>
        <end position="359"/>
    </location>
</feature>
<evidence type="ECO:0000313" key="7">
    <source>
        <dbReference type="EMBL" id="QEH94454.1"/>
    </source>
</evidence>
<organism evidence="7 8">
    <name type="scientific">Dermacoccus abyssi</name>
    <dbReference type="NCBI Taxonomy" id="322596"/>
    <lineage>
        <taxon>Bacteria</taxon>
        <taxon>Bacillati</taxon>
        <taxon>Actinomycetota</taxon>
        <taxon>Actinomycetes</taxon>
        <taxon>Micrococcales</taxon>
        <taxon>Dermacoccaceae</taxon>
        <taxon>Dermacoccus</taxon>
    </lineage>
</organism>
<dbReference type="InterPro" id="IPR036365">
    <property type="entry name" value="PGBD-like_sf"/>
</dbReference>
<proteinExistence type="inferred from homology"/>
<protein>
    <recommendedName>
        <fullName evidence="6">NlpC/P60 domain-containing protein</fullName>
    </recommendedName>
</protein>
<evidence type="ECO:0000256" key="3">
    <source>
        <dbReference type="ARBA" id="ARBA00022801"/>
    </source>
</evidence>
<dbReference type="InterPro" id="IPR000064">
    <property type="entry name" value="NLP_P60_dom"/>
</dbReference>
<name>A0ABX5ZFH0_9MICO</name>
<feature type="compositionally biased region" description="Low complexity" evidence="5">
    <location>
        <begin position="129"/>
        <end position="160"/>
    </location>
</feature>
<dbReference type="InterPro" id="IPR002477">
    <property type="entry name" value="Peptidoglycan-bd-like"/>
</dbReference>
<evidence type="ECO:0000256" key="4">
    <source>
        <dbReference type="ARBA" id="ARBA00022807"/>
    </source>
</evidence>
<gene>
    <name evidence="7" type="ORF">FV141_13715</name>
</gene>
<dbReference type="SUPFAM" id="SSF54001">
    <property type="entry name" value="Cysteine proteinases"/>
    <property type="match status" value="1"/>
</dbReference>
<dbReference type="Pfam" id="PF00877">
    <property type="entry name" value="NLPC_P60"/>
    <property type="match status" value="1"/>
</dbReference>
<dbReference type="PANTHER" id="PTHR47359:SF3">
    <property type="entry name" value="NLP_P60 DOMAIN-CONTAINING PROTEIN-RELATED"/>
    <property type="match status" value="1"/>
</dbReference>
<dbReference type="InterPro" id="IPR038765">
    <property type="entry name" value="Papain-like_cys_pep_sf"/>
</dbReference>
<keyword evidence="8" id="KW-1185">Reference proteome</keyword>
<dbReference type="PROSITE" id="PS51935">
    <property type="entry name" value="NLPC_P60"/>
    <property type="match status" value="1"/>
</dbReference>
<dbReference type="Gene3D" id="1.10.101.10">
    <property type="entry name" value="PGBD-like superfamily/PGBD"/>
    <property type="match status" value="2"/>
</dbReference>
<reference evidence="7 8" key="1">
    <citation type="submission" date="2019-08" db="EMBL/GenBank/DDBJ databases">
        <title>Dermacoccus abyssi strain HZAU 226, whole genome Nanopore sequencing project.</title>
        <authorList>
            <person name="Guo A."/>
            <person name="Zhang X."/>
            <person name="Ruan Y."/>
            <person name="Liu W."/>
            <person name="Chen Q."/>
            <person name="Gu L."/>
        </authorList>
    </citation>
    <scope>NUCLEOTIDE SEQUENCE [LARGE SCALE GENOMIC DNA]</scope>
    <source>
        <strain evidence="7 8">HZAU 226</strain>
    </source>
</reference>
<sequence length="359" mass="37067">MSTHAPLHMRRRQRATSALPRLTVKQAVGAGVALAIPTGGTLMAAAPALAAPGDDTTNGSASTPRPTLSYGSRGAAVKIVQARVGVTADGIFGPATLSAVKTFQRANGLVPDGIVGARTWAKVGGSAVTPTPSRPTTPTTPTTGTTTPTVPTTTTPACSPTSTTLRMGNSGQLVKVLQDRLGLPTDGWFGANTKAKVLAFQRATGLYADGIVGPRTWTKLGCVGPNAPQPTTPPVSTPSVPSTPATGTAAQVIAFAQTFAGTPYVWGGSSPAGFDCSGLTSYVFKNFGYYMPRTAAQQQAYFPRVSDPQPGDLVFWGYPAYHVGIYVGNGMMIDSPQPGVPVAMRKVYRSPSGYARVIK</sequence>
<feature type="region of interest" description="Disordered" evidence="5">
    <location>
        <begin position="125"/>
        <end position="160"/>
    </location>
</feature>
<comment type="similarity">
    <text evidence="1">Belongs to the peptidase C40 family.</text>
</comment>
<dbReference type="InterPro" id="IPR036366">
    <property type="entry name" value="PGBDSf"/>
</dbReference>
<evidence type="ECO:0000313" key="8">
    <source>
        <dbReference type="Proteomes" id="UP000323565"/>
    </source>
</evidence>
<keyword evidence="4" id="KW-0788">Thiol protease</keyword>
<dbReference type="EMBL" id="CP043031">
    <property type="protein sequence ID" value="QEH94454.1"/>
    <property type="molecule type" value="Genomic_DNA"/>
</dbReference>